<comment type="caution">
    <text evidence="11">The sequence shown here is derived from an EMBL/GenBank/DDBJ whole genome shotgun (WGS) entry which is preliminary data.</text>
</comment>
<evidence type="ECO:0000256" key="5">
    <source>
        <dbReference type="ARBA" id="ARBA00022679"/>
    </source>
</evidence>
<dbReference type="Proteomes" id="UP001500571">
    <property type="component" value="Unassembled WGS sequence"/>
</dbReference>
<evidence type="ECO:0000256" key="7">
    <source>
        <dbReference type="ARBA" id="ARBA00022827"/>
    </source>
</evidence>
<dbReference type="InterPro" id="IPR003374">
    <property type="entry name" value="ApbE-like_sf"/>
</dbReference>
<accession>A0ABN2RTA9</accession>
<evidence type="ECO:0000256" key="9">
    <source>
        <dbReference type="ARBA" id="ARBA00031306"/>
    </source>
</evidence>
<evidence type="ECO:0000256" key="1">
    <source>
        <dbReference type="ARBA" id="ARBA00001946"/>
    </source>
</evidence>
<dbReference type="Pfam" id="PF02424">
    <property type="entry name" value="ApbE"/>
    <property type="match status" value="1"/>
</dbReference>
<sequence>MTTRSWQDWSCTVRVVVGQDETVPEATMDEAVATVRELMADVDGAVSRFREDSELEAVNDGAPRLLPVGALTLTLVEAALEAAERTDGAVDPTVGGHVASWGYDADIAAVRAAAPTRHVRPVAAPPADWRRVVVDHQLRRIGVARGLRLDLGATAKAWTADEAARRVAAHHGAPTLVEIGGDVAVAGSTVAPWRVRVAETAEGPGEVIGLTHGGLATSSTVARRWRTDIGEAHHVVDPRTGAPADGDIRTASVWAPTCVLANTYSTASLIWGDSAAARLESAGLSARLVDQGGAVHRVGSWPVGERVA</sequence>
<evidence type="ECO:0000256" key="8">
    <source>
        <dbReference type="ARBA" id="ARBA00022842"/>
    </source>
</evidence>
<evidence type="ECO:0000313" key="11">
    <source>
        <dbReference type="EMBL" id="GAA1974542.1"/>
    </source>
</evidence>
<evidence type="ECO:0000256" key="2">
    <source>
        <dbReference type="ARBA" id="ARBA00011955"/>
    </source>
</evidence>
<dbReference type="PANTHER" id="PTHR30040">
    <property type="entry name" value="THIAMINE BIOSYNTHESIS LIPOPROTEIN APBE"/>
    <property type="match status" value="1"/>
</dbReference>
<evidence type="ECO:0000256" key="4">
    <source>
        <dbReference type="ARBA" id="ARBA00022630"/>
    </source>
</evidence>
<comment type="catalytic activity">
    <reaction evidence="10">
        <text>L-threonyl-[protein] + FAD = FMN-L-threonyl-[protein] + AMP + H(+)</text>
        <dbReference type="Rhea" id="RHEA:36847"/>
        <dbReference type="Rhea" id="RHEA-COMP:11060"/>
        <dbReference type="Rhea" id="RHEA-COMP:11061"/>
        <dbReference type="ChEBI" id="CHEBI:15378"/>
        <dbReference type="ChEBI" id="CHEBI:30013"/>
        <dbReference type="ChEBI" id="CHEBI:57692"/>
        <dbReference type="ChEBI" id="CHEBI:74257"/>
        <dbReference type="ChEBI" id="CHEBI:456215"/>
        <dbReference type="EC" id="2.7.1.180"/>
    </reaction>
</comment>
<proteinExistence type="predicted"/>
<dbReference type="PANTHER" id="PTHR30040:SF2">
    <property type="entry name" value="FAD:PROTEIN FMN TRANSFERASE"/>
    <property type="match status" value="1"/>
</dbReference>
<keyword evidence="5 11" id="KW-0808">Transferase</keyword>
<dbReference type="RefSeq" id="WP_344047912.1">
    <property type="nucleotide sequence ID" value="NZ_BAAAPB010000005.1"/>
</dbReference>
<gene>
    <name evidence="11" type="ORF">GCM10009798_39730</name>
</gene>
<organism evidence="11 12">
    <name type="scientific">Nocardioides panacihumi</name>
    <dbReference type="NCBI Taxonomy" id="400774"/>
    <lineage>
        <taxon>Bacteria</taxon>
        <taxon>Bacillati</taxon>
        <taxon>Actinomycetota</taxon>
        <taxon>Actinomycetes</taxon>
        <taxon>Propionibacteriales</taxon>
        <taxon>Nocardioidaceae</taxon>
        <taxon>Nocardioides</taxon>
    </lineage>
</organism>
<dbReference type="Gene3D" id="3.10.520.10">
    <property type="entry name" value="ApbE-like domains"/>
    <property type="match status" value="1"/>
</dbReference>
<keyword evidence="8" id="KW-0460">Magnesium</keyword>
<name>A0ABN2RTA9_9ACTN</name>
<keyword evidence="4" id="KW-0285">Flavoprotein</keyword>
<comment type="cofactor">
    <cofactor evidence="1">
        <name>Mg(2+)</name>
        <dbReference type="ChEBI" id="CHEBI:18420"/>
    </cofactor>
</comment>
<dbReference type="SUPFAM" id="SSF143631">
    <property type="entry name" value="ApbE-like"/>
    <property type="match status" value="1"/>
</dbReference>
<evidence type="ECO:0000256" key="6">
    <source>
        <dbReference type="ARBA" id="ARBA00022723"/>
    </source>
</evidence>
<keyword evidence="7" id="KW-0274">FAD</keyword>
<keyword evidence="12" id="KW-1185">Reference proteome</keyword>
<evidence type="ECO:0000313" key="12">
    <source>
        <dbReference type="Proteomes" id="UP001500571"/>
    </source>
</evidence>
<protein>
    <recommendedName>
        <fullName evidence="3">FAD:protein FMN transferase</fullName>
        <ecNumber evidence="2">2.7.1.180</ecNumber>
    </recommendedName>
    <alternativeName>
        <fullName evidence="9">Flavin transferase</fullName>
    </alternativeName>
</protein>
<dbReference type="EMBL" id="BAAAPB010000005">
    <property type="protein sequence ID" value="GAA1974542.1"/>
    <property type="molecule type" value="Genomic_DNA"/>
</dbReference>
<dbReference type="InterPro" id="IPR024932">
    <property type="entry name" value="ApbE"/>
</dbReference>
<evidence type="ECO:0000256" key="3">
    <source>
        <dbReference type="ARBA" id="ARBA00016337"/>
    </source>
</evidence>
<reference evidence="11 12" key="1">
    <citation type="journal article" date="2019" name="Int. J. Syst. Evol. Microbiol.">
        <title>The Global Catalogue of Microorganisms (GCM) 10K type strain sequencing project: providing services to taxonomists for standard genome sequencing and annotation.</title>
        <authorList>
            <consortium name="The Broad Institute Genomics Platform"/>
            <consortium name="The Broad Institute Genome Sequencing Center for Infectious Disease"/>
            <person name="Wu L."/>
            <person name="Ma J."/>
        </authorList>
    </citation>
    <scope>NUCLEOTIDE SEQUENCE [LARGE SCALE GENOMIC DNA]</scope>
    <source>
        <strain evidence="11 12">JCM 15309</strain>
    </source>
</reference>
<dbReference type="EC" id="2.7.1.180" evidence="2"/>
<dbReference type="GO" id="GO:0016740">
    <property type="term" value="F:transferase activity"/>
    <property type="evidence" value="ECO:0007669"/>
    <property type="project" value="UniProtKB-KW"/>
</dbReference>
<keyword evidence="6" id="KW-0479">Metal-binding</keyword>
<evidence type="ECO:0000256" key="10">
    <source>
        <dbReference type="ARBA" id="ARBA00048540"/>
    </source>
</evidence>